<protein>
    <recommendedName>
        <fullName evidence="3 6">Arabinogalactan endo-beta-1,4-galactanase</fullName>
        <ecNumber evidence="3 6">3.2.1.89</ecNumber>
    </recommendedName>
</protein>
<evidence type="ECO:0000256" key="2">
    <source>
        <dbReference type="ARBA" id="ARBA00010687"/>
    </source>
</evidence>
<gene>
    <name evidence="7" type="ORF">H0H81_007560</name>
</gene>
<dbReference type="AlphaFoldDB" id="A0A9P7FT53"/>
<evidence type="ECO:0000256" key="4">
    <source>
        <dbReference type="ARBA" id="ARBA00022801"/>
    </source>
</evidence>
<feature type="non-terminal residue" evidence="7">
    <location>
        <position position="1"/>
    </location>
</feature>
<dbReference type="InterPro" id="IPR011683">
    <property type="entry name" value="Glyco_hydro_53"/>
</dbReference>
<dbReference type="EMBL" id="JABCKI010005915">
    <property type="protein sequence ID" value="KAG5636589.1"/>
    <property type="molecule type" value="Genomic_DNA"/>
</dbReference>
<dbReference type="PANTHER" id="PTHR34983">
    <property type="entry name" value="ARABINOGALACTAN ENDO-BETA-1,4-GALACTANASE A"/>
    <property type="match status" value="1"/>
</dbReference>
<evidence type="ECO:0000256" key="1">
    <source>
        <dbReference type="ARBA" id="ARBA00001695"/>
    </source>
</evidence>
<evidence type="ECO:0000313" key="7">
    <source>
        <dbReference type="EMBL" id="KAG5636589.1"/>
    </source>
</evidence>
<dbReference type="OrthoDB" id="110914at2759"/>
<dbReference type="SUPFAM" id="SSF51445">
    <property type="entry name" value="(Trans)glycosidases"/>
    <property type="match status" value="1"/>
</dbReference>
<dbReference type="GO" id="GO:0045490">
    <property type="term" value="P:pectin catabolic process"/>
    <property type="evidence" value="ECO:0007669"/>
    <property type="project" value="TreeGrafter"/>
</dbReference>
<keyword evidence="8" id="KW-1185">Reference proteome</keyword>
<evidence type="ECO:0000256" key="6">
    <source>
        <dbReference type="RuleBase" id="RU361192"/>
    </source>
</evidence>
<comment type="caution">
    <text evidence="7">The sequence shown here is derived from an EMBL/GenBank/DDBJ whole genome shotgun (WGS) entry which is preliminary data.</text>
</comment>
<evidence type="ECO:0000256" key="3">
    <source>
        <dbReference type="ARBA" id="ARBA00012556"/>
    </source>
</evidence>
<dbReference type="InterPro" id="IPR017853">
    <property type="entry name" value="GH"/>
</dbReference>
<dbReference type="Gene3D" id="3.20.20.80">
    <property type="entry name" value="Glycosidases"/>
    <property type="match status" value="1"/>
</dbReference>
<sequence length="119" mass="13047">IGNEINDGMLWPVGRISVNGYSPLSQLLHSAANGVRDASSSTKIMIHLANGWNGSGVSSFFNQIFIPGQFATGDFDLLGFSFYPFYESGATYANLNSNLQAMVKKFNKVSCSSYNQHYF</sequence>
<keyword evidence="5 6" id="KW-0326">Glycosidase</keyword>
<evidence type="ECO:0000313" key="8">
    <source>
        <dbReference type="Proteomes" id="UP000717328"/>
    </source>
</evidence>
<dbReference type="Proteomes" id="UP000717328">
    <property type="component" value="Unassembled WGS sequence"/>
</dbReference>
<evidence type="ECO:0000256" key="5">
    <source>
        <dbReference type="ARBA" id="ARBA00023295"/>
    </source>
</evidence>
<dbReference type="PANTHER" id="PTHR34983:SF1">
    <property type="entry name" value="ARABINOGALACTAN ENDO-BETA-1,4-GALACTANASE A"/>
    <property type="match status" value="1"/>
</dbReference>
<dbReference type="Pfam" id="PF07745">
    <property type="entry name" value="Glyco_hydro_53"/>
    <property type="match status" value="1"/>
</dbReference>
<reference evidence="7" key="2">
    <citation type="submission" date="2021-10" db="EMBL/GenBank/DDBJ databases">
        <title>Phylogenomics reveals ancestral predisposition of the termite-cultivated fungus Termitomyces towards a domesticated lifestyle.</title>
        <authorList>
            <person name="Auxier B."/>
            <person name="Grum-Grzhimaylo A."/>
            <person name="Cardenas M.E."/>
            <person name="Lodge J.D."/>
            <person name="Laessoe T."/>
            <person name="Pedersen O."/>
            <person name="Smith M.E."/>
            <person name="Kuyper T.W."/>
            <person name="Franco-Molano E.A."/>
            <person name="Baroni T.J."/>
            <person name="Aanen D.K."/>
        </authorList>
    </citation>
    <scope>NUCLEOTIDE SEQUENCE</scope>
    <source>
        <strain evidence="7">D49</strain>
    </source>
</reference>
<dbReference type="GO" id="GO:0031218">
    <property type="term" value="F:arabinogalactan endo-1,4-beta-galactosidase activity"/>
    <property type="evidence" value="ECO:0007669"/>
    <property type="project" value="UniProtKB-EC"/>
</dbReference>
<dbReference type="EC" id="3.2.1.89" evidence="3 6"/>
<dbReference type="GO" id="GO:0015926">
    <property type="term" value="F:glucosidase activity"/>
    <property type="evidence" value="ECO:0007669"/>
    <property type="project" value="InterPro"/>
</dbReference>
<proteinExistence type="inferred from homology"/>
<name>A0A9P7FT53_9AGAR</name>
<reference evidence="7" key="1">
    <citation type="submission" date="2021-02" db="EMBL/GenBank/DDBJ databases">
        <authorList>
            <person name="Nieuwenhuis M."/>
            <person name="Van De Peppel L.J.J."/>
        </authorList>
    </citation>
    <scope>NUCLEOTIDE SEQUENCE</scope>
    <source>
        <strain evidence="7">D49</strain>
    </source>
</reference>
<comment type="similarity">
    <text evidence="2 6">Belongs to the glycosyl hydrolase 53 family.</text>
</comment>
<accession>A0A9P7FT53</accession>
<comment type="catalytic activity">
    <reaction evidence="1 6">
        <text>The enzyme specifically hydrolyzes (1-&gt;4)-beta-D-galactosidic linkages in type I arabinogalactans.</text>
        <dbReference type="EC" id="3.2.1.89"/>
    </reaction>
</comment>
<keyword evidence="4 6" id="KW-0378">Hydrolase</keyword>
<organism evidence="7 8">
    <name type="scientific">Sphagnurus paluster</name>
    <dbReference type="NCBI Taxonomy" id="117069"/>
    <lineage>
        <taxon>Eukaryota</taxon>
        <taxon>Fungi</taxon>
        <taxon>Dikarya</taxon>
        <taxon>Basidiomycota</taxon>
        <taxon>Agaricomycotina</taxon>
        <taxon>Agaricomycetes</taxon>
        <taxon>Agaricomycetidae</taxon>
        <taxon>Agaricales</taxon>
        <taxon>Tricholomatineae</taxon>
        <taxon>Lyophyllaceae</taxon>
        <taxon>Sphagnurus</taxon>
    </lineage>
</organism>